<feature type="binding site" evidence="9">
    <location>
        <position position="219"/>
    </location>
    <ligand>
        <name>ATP</name>
        <dbReference type="ChEBI" id="CHEBI:30616"/>
    </ligand>
</feature>
<feature type="binding site" evidence="9">
    <location>
        <begin position="103"/>
        <end position="108"/>
    </location>
    <ligand>
        <name>ATP</name>
        <dbReference type="ChEBI" id="CHEBI:30616"/>
    </ligand>
</feature>
<dbReference type="GO" id="GO:0019205">
    <property type="term" value="F:nucleobase-containing compound kinase activity"/>
    <property type="evidence" value="ECO:0007669"/>
    <property type="project" value="InterPro"/>
</dbReference>
<comment type="cofactor">
    <cofactor evidence="9">
        <name>Mg(2+)</name>
        <dbReference type="ChEBI" id="CHEBI:18420"/>
    </cofactor>
    <text evidence="9">Binds 1 Mg(2+) ion per monomer.</text>
</comment>
<dbReference type="GO" id="GO:0006207">
    <property type="term" value="P:'de novo' pyrimidine nucleobase biosynthetic process"/>
    <property type="evidence" value="ECO:0007669"/>
    <property type="project" value="InterPro"/>
</dbReference>
<dbReference type="HAMAP" id="MF_03172">
    <property type="entry name" value="Adenylate_kinase_UMP_CMP_kin"/>
    <property type="match status" value="1"/>
</dbReference>
<dbReference type="Proteomes" id="UP001378960">
    <property type="component" value="Unassembled WGS sequence"/>
</dbReference>
<comment type="domain">
    <text evidence="9">Consists of three domains, a large central CORE domain and two small peripheral domains, NMPbind and LID, which undergo movements during catalysis. The LID domain closes over the site of phosphoryl transfer upon ATP binding. Assembling and dissambling the active center during each catalytic cycle provides an effective means to prevent ATP hydrolysis.</text>
</comment>
<feature type="binding site" evidence="9">
    <location>
        <begin position="181"/>
        <end position="184"/>
    </location>
    <ligand>
        <name>a ribonucleoside 5'-phosphate</name>
        <dbReference type="ChEBI" id="CHEBI:58043"/>
    </ligand>
</feature>
<comment type="caution">
    <text evidence="10">The sequence shown here is derived from an EMBL/GenBank/DDBJ whole genome shotgun (WGS) entry which is preliminary data.</text>
</comment>
<evidence type="ECO:0000256" key="3">
    <source>
        <dbReference type="ARBA" id="ARBA00022741"/>
    </source>
</evidence>
<feature type="region of interest" description="LID" evidence="9">
    <location>
        <begin position="218"/>
        <end position="228"/>
    </location>
</feature>
<keyword evidence="2 9" id="KW-0808">Transferase</keyword>
<dbReference type="GO" id="GO:0006221">
    <property type="term" value="P:pyrimidine nucleotide biosynthetic process"/>
    <property type="evidence" value="ECO:0007669"/>
    <property type="project" value="UniProtKB-UniRule"/>
</dbReference>
<feature type="binding site" evidence="9">
    <location>
        <position position="225"/>
    </location>
    <ligand>
        <name>a ribonucleoside 5'-phosphate</name>
        <dbReference type="ChEBI" id="CHEBI:58043"/>
    </ligand>
</feature>
<dbReference type="HAMAP" id="MF_00235">
    <property type="entry name" value="Adenylate_kinase_Adk"/>
    <property type="match status" value="1"/>
</dbReference>
<feature type="binding site" evidence="9">
    <location>
        <begin position="151"/>
        <end position="153"/>
    </location>
    <ligand>
        <name>a ribonucleoside 5'-phosphate</name>
        <dbReference type="ChEBI" id="CHEBI:58043"/>
    </ligand>
</feature>
<dbReference type="InterPro" id="IPR000850">
    <property type="entry name" value="Adenylat/UMP-CMP_kin"/>
</dbReference>
<keyword evidence="4 9" id="KW-0418">Kinase</keyword>
<evidence type="ECO:0000256" key="4">
    <source>
        <dbReference type="ARBA" id="ARBA00022777"/>
    </source>
</evidence>
<dbReference type="InterPro" id="IPR027417">
    <property type="entry name" value="P-loop_NTPase"/>
</dbReference>
<gene>
    <name evidence="9" type="primary">URA6</name>
    <name evidence="10" type="ORF">DAPK24_026180</name>
</gene>
<evidence type="ECO:0000256" key="2">
    <source>
        <dbReference type="ARBA" id="ARBA00022679"/>
    </source>
</evidence>
<comment type="subcellular location">
    <subcellularLocation>
        <location evidence="9">Cytoplasm</location>
    </subcellularLocation>
    <subcellularLocation>
        <location evidence="9">Nucleus</location>
    </subcellularLocation>
    <text evidence="9">Predominantly cytoplasmic.</text>
</comment>
<dbReference type="PRINTS" id="PR00094">
    <property type="entry name" value="ADENYLTKNASE"/>
</dbReference>
<keyword evidence="3 9" id="KW-0547">Nucleotide-binding</keyword>
<dbReference type="FunFam" id="3.40.50.300:FF:000315">
    <property type="entry name" value="Adenylate kinase 1"/>
    <property type="match status" value="1"/>
</dbReference>
<comment type="function">
    <text evidence="9">Catalyzes the phosphorylation of pyrimidine nucleoside monophosphates at the expense of ATP. Plays an important role in de novo pyrimidine nucleotide biosynthesis. Has preference for UMP and dUMP as phosphate acceptors, but can also use CMP, dCMP and AMP.</text>
</comment>
<keyword evidence="11" id="KW-1185">Reference proteome</keyword>
<dbReference type="SUPFAM" id="SSF52540">
    <property type="entry name" value="P-loop containing nucleoside triphosphate hydrolases"/>
    <property type="match status" value="1"/>
</dbReference>
<dbReference type="AlphaFoldDB" id="A0AAV5R4C3"/>
<dbReference type="GO" id="GO:0005524">
    <property type="term" value="F:ATP binding"/>
    <property type="evidence" value="ECO:0007669"/>
    <property type="project" value="UniProtKB-KW"/>
</dbReference>
<name>A0AAV5R4C3_PICKL</name>
<comment type="subunit">
    <text evidence="9">Monomer.</text>
</comment>
<feature type="binding site" evidence="9">
    <location>
        <position position="264"/>
    </location>
    <ligand>
        <name>ATP</name>
        <dbReference type="ChEBI" id="CHEBI:30616"/>
    </ligand>
</feature>
<dbReference type="CDD" id="cd01428">
    <property type="entry name" value="ADK"/>
    <property type="match status" value="1"/>
</dbReference>
<sequence length="283" mass="31712">MLTRNLLRSSTGSFKSSAKFFKQLLQTRSYATGGGSNKTNHFIPLTLLGLAAIGLTIYNTNNNTKPPTASVDPTNSTIIANPLFPSKDYPDKINVVFVLGGPGSGKGTQCSKLVKNYKFVHLSAGDLLREEKNTPGSEFGELIDHYIKEGLIVPQEITIKLLKNAIVKEYNKGLRNFLIDGFPRKMDQAISFENSVSESKLVLYFECPEQIMLERLLNRGKTSGRSDDNLESIKKRFKTFVETSMPVVEYFDDQSKVVKISCNEPVDEVYDHVVEQFKEKKII</sequence>
<dbReference type="PROSITE" id="PS00113">
    <property type="entry name" value="ADENYLATE_KINASE"/>
    <property type="match status" value="1"/>
</dbReference>
<comment type="catalytic activity">
    <reaction evidence="8 9">
        <text>UMP + ATP = UDP + ADP</text>
        <dbReference type="Rhea" id="RHEA:24400"/>
        <dbReference type="ChEBI" id="CHEBI:30616"/>
        <dbReference type="ChEBI" id="CHEBI:57865"/>
        <dbReference type="ChEBI" id="CHEBI:58223"/>
        <dbReference type="ChEBI" id="CHEBI:456216"/>
        <dbReference type="EC" id="2.7.4.14"/>
    </reaction>
</comment>
<organism evidence="10 11">
    <name type="scientific">Pichia kluyveri</name>
    <name type="common">Yeast</name>
    <dbReference type="NCBI Taxonomy" id="36015"/>
    <lineage>
        <taxon>Eukaryota</taxon>
        <taxon>Fungi</taxon>
        <taxon>Dikarya</taxon>
        <taxon>Ascomycota</taxon>
        <taxon>Saccharomycotina</taxon>
        <taxon>Pichiomycetes</taxon>
        <taxon>Pichiales</taxon>
        <taxon>Pichiaceae</taxon>
        <taxon>Pichia</taxon>
    </lineage>
</organism>
<evidence type="ECO:0000256" key="9">
    <source>
        <dbReference type="HAMAP-Rule" id="MF_03172"/>
    </source>
</evidence>
<evidence type="ECO:0000313" key="11">
    <source>
        <dbReference type="Proteomes" id="UP001378960"/>
    </source>
</evidence>
<feature type="binding site" evidence="9">
    <location>
        <position position="236"/>
    </location>
    <ligand>
        <name>a ribonucleoside 5'-phosphate</name>
        <dbReference type="ChEBI" id="CHEBI:58043"/>
    </ligand>
</feature>
<dbReference type="EMBL" id="BTGB01000003">
    <property type="protein sequence ID" value="GMM46043.1"/>
    <property type="molecule type" value="Genomic_DNA"/>
</dbReference>
<comment type="similarity">
    <text evidence="9">Belongs to the adenylate kinase family. UMP-CMP kinase subfamily.</text>
</comment>
<evidence type="ECO:0000256" key="7">
    <source>
        <dbReference type="ARBA" id="ARBA00023242"/>
    </source>
</evidence>
<protein>
    <recommendedName>
        <fullName evidence="9">Uridylate kinase</fullName>
        <shortName evidence="9">UK</shortName>
        <ecNumber evidence="9">2.7.4.14</ecNumber>
    </recommendedName>
    <alternativeName>
        <fullName evidence="9">ATP:UMP phosphotransferase</fullName>
    </alternativeName>
    <alternativeName>
        <fullName evidence="9">Deoxycytidylate kinase</fullName>
        <shortName evidence="9">CK</shortName>
        <shortName evidence="9">dCMP kinase</shortName>
    </alternativeName>
    <alternativeName>
        <fullName evidence="9">Uridine monophosphate kinase</fullName>
        <shortName evidence="9">UMP kinase</shortName>
        <shortName evidence="9">UMPK</shortName>
    </alternativeName>
</protein>
<evidence type="ECO:0000256" key="8">
    <source>
        <dbReference type="ARBA" id="ARBA00048116"/>
    </source>
</evidence>
<dbReference type="Pfam" id="PF00406">
    <property type="entry name" value="ADK"/>
    <property type="match status" value="1"/>
</dbReference>
<evidence type="ECO:0000256" key="1">
    <source>
        <dbReference type="ARBA" id="ARBA00022490"/>
    </source>
</evidence>
<dbReference type="InterPro" id="IPR033690">
    <property type="entry name" value="Adenylat_kinase_CS"/>
</dbReference>
<dbReference type="GO" id="GO:0005634">
    <property type="term" value="C:nucleus"/>
    <property type="evidence" value="ECO:0007669"/>
    <property type="project" value="UniProtKB-SubCell"/>
</dbReference>
<reference evidence="10 11" key="1">
    <citation type="journal article" date="2023" name="Elife">
        <title>Identification of key yeast species and microbe-microbe interactions impacting larval growth of Drosophila in the wild.</title>
        <authorList>
            <person name="Mure A."/>
            <person name="Sugiura Y."/>
            <person name="Maeda R."/>
            <person name="Honda K."/>
            <person name="Sakurai N."/>
            <person name="Takahashi Y."/>
            <person name="Watada M."/>
            <person name="Katoh T."/>
            <person name="Gotoh A."/>
            <person name="Gotoh Y."/>
            <person name="Taniguchi I."/>
            <person name="Nakamura K."/>
            <person name="Hayashi T."/>
            <person name="Katayama T."/>
            <person name="Uemura T."/>
            <person name="Hattori Y."/>
        </authorList>
    </citation>
    <scope>NUCLEOTIDE SEQUENCE [LARGE SCALE GENOMIC DNA]</scope>
    <source>
        <strain evidence="10 11">PK-24</strain>
    </source>
</reference>
<evidence type="ECO:0000256" key="5">
    <source>
        <dbReference type="ARBA" id="ARBA00022840"/>
    </source>
</evidence>
<evidence type="ECO:0000313" key="10">
    <source>
        <dbReference type="EMBL" id="GMM46043.1"/>
    </source>
</evidence>
<dbReference type="PANTHER" id="PTHR23359">
    <property type="entry name" value="NUCLEOTIDE KINASE"/>
    <property type="match status" value="1"/>
</dbReference>
<feature type="binding site" evidence="9">
    <location>
        <position position="129"/>
    </location>
    <ligand>
        <name>a ribonucleoside 5'-phosphate</name>
        <dbReference type="ChEBI" id="CHEBI:58043"/>
    </ligand>
</feature>
<feature type="region of interest" description="NMPbind" evidence="9">
    <location>
        <begin position="123"/>
        <end position="153"/>
    </location>
</feature>
<keyword evidence="6 9" id="KW-0665">Pyrimidine biosynthesis</keyword>
<dbReference type="GO" id="GO:0005737">
    <property type="term" value="C:cytoplasm"/>
    <property type="evidence" value="ECO:0007669"/>
    <property type="project" value="UniProtKB-SubCell"/>
</dbReference>
<feature type="binding site" evidence="9">
    <location>
        <position position="188"/>
    </location>
    <ligand>
        <name>a ribonucleoside 5'-phosphate</name>
        <dbReference type="ChEBI" id="CHEBI:58043"/>
    </ligand>
</feature>
<dbReference type="GO" id="GO:0016776">
    <property type="term" value="F:phosphotransferase activity, phosphate group as acceptor"/>
    <property type="evidence" value="ECO:0007669"/>
    <property type="project" value="InterPro"/>
</dbReference>
<dbReference type="NCBIfam" id="TIGR01359">
    <property type="entry name" value="UMP_CMP_kin_fam"/>
    <property type="match status" value="1"/>
</dbReference>
<keyword evidence="5 9" id="KW-0067">ATP-binding</keyword>
<dbReference type="InterPro" id="IPR006266">
    <property type="entry name" value="UMP_CMP_kinase"/>
</dbReference>
<accession>A0AAV5R4C3</accession>
<evidence type="ECO:0000256" key="6">
    <source>
        <dbReference type="ARBA" id="ARBA00022975"/>
    </source>
</evidence>
<dbReference type="EC" id="2.7.4.14" evidence="9"/>
<proteinExistence type="inferred from homology"/>
<dbReference type="Gene3D" id="3.40.50.300">
    <property type="entry name" value="P-loop containing nucleotide triphosphate hydrolases"/>
    <property type="match status" value="1"/>
</dbReference>
<keyword evidence="1 9" id="KW-0963">Cytoplasm</keyword>
<dbReference type="GO" id="GO:0009123">
    <property type="term" value="P:nucleoside monophosphate metabolic process"/>
    <property type="evidence" value="ECO:0007669"/>
    <property type="project" value="UniProtKB-ARBA"/>
</dbReference>
<keyword evidence="7 9" id="KW-0539">Nucleus</keyword>